<proteinExistence type="predicted"/>
<keyword evidence="2" id="KW-1185">Reference proteome</keyword>
<evidence type="ECO:0000313" key="2">
    <source>
        <dbReference type="Proteomes" id="UP000299102"/>
    </source>
</evidence>
<organism evidence="1 2">
    <name type="scientific">Eumeta variegata</name>
    <name type="common">Bagworm moth</name>
    <name type="synonym">Eumeta japonica</name>
    <dbReference type="NCBI Taxonomy" id="151549"/>
    <lineage>
        <taxon>Eukaryota</taxon>
        <taxon>Metazoa</taxon>
        <taxon>Ecdysozoa</taxon>
        <taxon>Arthropoda</taxon>
        <taxon>Hexapoda</taxon>
        <taxon>Insecta</taxon>
        <taxon>Pterygota</taxon>
        <taxon>Neoptera</taxon>
        <taxon>Endopterygota</taxon>
        <taxon>Lepidoptera</taxon>
        <taxon>Glossata</taxon>
        <taxon>Ditrysia</taxon>
        <taxon>Tineoidea</taxon>
        <taxon>Psychidae</taxon>
        <taxon>Oiketicinae</taxon>
        <taxon>Eumeta</taxon>
    </lineage>
</organism>
<name>A0A4C1ZFX3_EUMVA</name>
<protein>
    <submittedName>
        <fullName evidence="1">Uncharacterized protein</fullName>
    </submittedName>
</protein>
<accession>A0A4C1ZFX3</accession>
<gene>
    <name evidence="1" type="ORF">EVAR_52718_1</name>
</gene>
<comment type="caution">
    <text evidence="1">The sequence shown here is derived from an EMBL/GenBank/DDBJ whole genome shotgun (WGS) entry which is preliminary data.</text>
</comment>
<dbReference type="Proteomes" id="UP000299102">
    <property type="component" value="Unassembled WGS sequence"/>
</dbReference>
<sequence length="147" mass="17022">MYLWLQRNKKMRLAHRRHPRGARLFFFIVLYQVLALRAVQGWVCKPAFQVAKFGFRPSTIECSALCYWHYRVDISAVRRDENITGCEQQPISLFRTSRLLHEGCIPTLCVGKADARPAQPRRAAHLACRHTAPSALNSPIHRKSYFT</sequence>
<dbReference type="AlphaFoldDB" id="A0A4C1ZFX3"/>
<reference evidence="1 2" key="1">
    <citation type="journal article" date="2019" name="Commun. Biol.">
        <title>The bagworm genome reveals a unique fibroin gene that provides high tensile strength.</title>
        <authorList>
            <person name="Kono N."/>
            <person name="Nakamura H."/>
            <person name="Ohtoshi R."/>
            <person name="Tomita M."/>
            <person name="Numata K."/>
            <person name="Arakawa K."/>
        </authorList>
    </citation>
    <scope>NUCLEOTIDE SEQUENCE [LARGE SCALE GENOMIC DNA]</scope>
</reference>
<evidence type="ECO:0000313" key="1">
    <source>
        <dbReference type="EMBL" id="GBP86322.1"/>
    </source>
</evidence>
<dbReference type="EMBL" id="BGZK01001787">
    <property type="protein sequence ID" value="GBP86322.1"/>
    <property type="molecule type" value="Genomic_DNA"/>
</dbReference>